<protein>
    <submittedName>
        <fullName evidence="2">Uncharacterized protein</fullName>
    </submittedName>
</protein>
<dbReference type="EMBL" id="JAVJAN010000029">
    <property type="protein sequence ID" value="MDR5588048.1"/>
    <property type="molecule type" value="Genomic_DNA"/>
</dbReference>
<evidence type="ECO:0000256" key="1">
    <source>
        <dbReference type="SAM" id="Phobius"/>
    </source>
</evidence>
<gene>
    <name evidence="2" type="ORF">RGC78_11300</name>
</gene>
<name>A0ABU1EI17_9CLOT</name>
<accession>A0ABU1EI17</accession>
<proteinExistence type="predicted"/>
<reference evidence="2 3" key="1">
    <citation type="submission" date="2023-09" db="EMBL/GenBank/DDBJ databases">
        <authorList>
            <person name="Zhai L."/>
        </authorList>
    </citation>
    <scope>NUCLEOTIDE SEQUENCE [LARGE SCALE GENOMIC DNA]</scope>
    <source>
        <strain evidence="2 3">5 N-1</strain>
    </source>
</reference>
<organism evidence="2 3">
    <name type="scientific">Clostridium aquiflavi</name>
    <dbReference type="NCBI Taxonomy" id="3073603"/>
    <lineage>
        <taxon>Bacteria</taxon>
        <taxon>Bacillati</taxon>
        <taxon>Bacillota</taxon>
        <taxon>Clostridia</taxon>
        <taxon>Eubacteriales</taxon>
        <taxon>Clostridiaceae</taxon>
        <taxon>Clostridium</taxon>
    </lineage>
</organism>
<keyword evidence="3" id="KW-1185">Reference proteome</keyword>
<sequence length="47" mass="4947">MTGCSSIGIAAFHEKINAMNLLGILLVMASIGLMNLKLAAIKDNKCL</sequence>
<keyword evidence="1" id="KW-0472">Membrane</keyword>
<evidence type="ECO:0000313" key="2">
    <source>
        <dbReference type="EMBL" id="MDR5588048.1"/>
    </source>
</evidence>
<keyword evidence="1" id="KW-0812">Transmembrane</keyword>
<feature type="transmembrane region" description="Helical" evidence="1">
    <location>
        <begin position="21"/>
        <end position="41"/>
    </location>
</feature>
<dbReference type="Proteomes" id="UP001256646">
    <property type="component" value="Unassembled WGS sequence"/>
</dbReference>
<evidence type="ECO:0000313" key="3">
    <source>
        <dbReference type="Proteomes" id="UP001256646"/>
    </source>
</evidence>
<comment type="caution">
    <text evidence="2">The sequence shown here is derived from an EMBL/GenBank/DDBJ whole genome shotgun (WGS) entry which is preliminary data.</text>
</comment>
<keyword evidence="1" id="KW-1133">Transmembrane helix</keyword>